<comment type="subcellular location">
    <subcellularLocation>
        <location evidence="1">Cell membrane</location>
    </subcellularLocation>
</comment>
<dbReference type="Pfam" id="PF00005">
    <property type="entry name" value="ABC_tran"/>
    <property type="match status" value="1"/>
</dbReference>
<evidence type="ECO:0000256" key="5">
    <source>
        <dbReference type="ARBA" id="ARBA00022741"/>
    </source>
</evidence>
<dbReference type="InterPro" id="IPR003593">
    <property type="entry name" value="AAA+_ATPase"/>
</dbReference>
<evidence type="ECO:0000313" key="11">
    <source>
        <dbReference type="Proteomes" id="UP000002366"/>
    </source>
</evidence>
<gene>
    <name evidence="10" type="ordered locus">Amico_0658</name>
</gene>
<dbReference type="PANTHER" id="PTHR43553:SF24">
    <property type="entry name" value="ENERGY-COUPLING FACTOR TRANSPORTER ATP-BINDING PROTEIN ECFA1"/>
    <property type="match status" value="1"/>
</dbReference>
<evidence type="ECO:0000256" key="6">
    <source>
        <dbReference type="ARBA" id="ARBA00022840"/>
    </source>
</evidence>
<dbReference type="AlphaFoldDB" id="D5EE11"/>
<protein>
    <submittedName>
        <fullName evidence="10">ABC transporter related protein</fullName>
    </submittedName>
</protein>
<dbReference type="NCBIfam" id="TIGR04520">
    <property type="entry name" value="ECF_ATPase_1"/>
    <property type="match status" value="1"/>
</dbReference>
<dbReference type="InterPro" id="IPR030947">
    <property type="entry name" value="EcfA_1"/>
</dbReference>
<dbReference type="GO" id="GO:0016887">
    <property type="term" value="F:ATP hydrolysis activity"/>
    <property type="evidence" value="ECO:0007669"/>
    <property type="project" value="InterPro"/>
</dbReference>
<dbReference type="InterPro" id="IPR015856">
    <property type="entry name" value="ABC_transpr_CbiO/EcfA_su"/>
</dbReference>
<dbReference type="Gene3D" id="3.40.50.300">
    <property type="entry name" value="P-loop containing nucleotide triphosphate hydrolases"/>
    <property type="match status" value="1"/>
</dbReference>
<dbReference type="Proteomes" id="UP000002366">
    <property type="component" value="Chromosome"/>
</dbReference>
<dbReference type="PANTHER" id="PTHR43553">
    <property type="entry name" value="HEAVY METAL TRANSPORTER"/>
    <property type="match status" value="1"/>
</dbReference>
<dbReference type="InterPro" id="IPR027417">
    <property type="entry name" value="P-loop_NTPase"/>
</dbReference>
<evidence type="ECO:0000256" key="8">
    <source>
        <dbReference type="ARBA" id="ARBA00023136"/>
    </source>
</evidence>
<dbReference type="FunFam" id="3.40.50.300:FF:000224">
    <property type="entry name" value="Energy-coupling factor transporter ATP-binding protein EcfA"/>
    <property type="match status" value="1"/>
</dbReference>
<evidence type="ECO:0000256" key="3">
    <source>
        <dbReference type="ARBA" id="ARBA00022448"/>
    </source>
</evidence>
<dbReference type="InterPro" id="IPR050095">
    <property type="entry name" value="ECF_ABC_transporter_ATP-bd"/>
</dbReference>
<keyword evidence="8" id="KW-0472">Membrane</keyword>
<dbReference type="GO" id="GO:0043190">
    <property type="term" value="C:ATP-binding cassette (ABC) transporter complex"/>
    <property type="evidence" value="ECO:0007669"/>
    <property type="project" value="TreeGrafter"/>
</dbReference>
<dbReference type="InterPro" id="IPR003439">
    <property type="entry name" value="ABC_transporter-like_ATP-bd"/>
</dbReference>
<evidence type="ECO:0000256" key="4">
    <source>
        <dbReference type="ARBA" id="ARBA00022475"/>
    </source>
</evidence>
<dbReference type="HOGENOM" id="CLU_000604_1_22_0"/>
<dbReference type="CDD" id="cd03225">
    <property type="entry name" value="ABC_cobalt_CbiO_domain1"/>
    <property type="match status" value="1"/>
</dbReference>
<evidence type="ECO:0000256" key="7">
    <source>
        <dbReference type="ARBA" id="ARBA00022967"/>
    </source>
</evidence>
<dbReference type="GO" id="GO:0042626">
    <property type="term" value="F:ATPase-coupled transmembrane transporter activity"/>
    <property type="evidence" value="ECO:0007669"/>
    <property type="project" value="TreeGrafter"/>
</dbReference>
<dbReference type="PROSITE" id="PS00211">
    <property type="entry name" value="ABC_TRANSPORTER_1"/>
    <property type="match status" value="1"/>
</dbReference>
<keyword evidence="4" id="KW-1003">Cell membrane</keyword>
<evidence type="ECO:0000313" key="10">
    <source>
        <dbReference type="EMBL" id="ADE56793.1"/>
    </source>
</evidence>
<dbReference type="InterPro" id="IPR017871">
    <property type="entry name" value="ABC_transporter-like_CS"/>
</dbReference>
<dbReference type="PROSITE" id="PS50893">
    <property type="entry name" value="ABC_TRANSPORTER_2"/>
    <property type="match status" value="1"/>
</dbReference>
<dbReference type="SUPFAM" id="SSF52540">
    <property type="entry name" value="P-loop containing nucleoside triphosphate hydrolases"/>
    <property type="match status" value="1"/>
</dbReference>
<keyword evidence="6" id="KW-0067">ATP-binding</keyword>
<keyword evidence="3" id="KW-0813">Transport</keyword>
<feature type="domain" description="ABC transporter" evidence="9">
    <location>
        <begin position="7"/>
        <end position="241"/>
    </location>
</feature>
<comment type="similarity">
    <text evidence="2">Belongs to the ABC transporter superfamily.</text>
</comment>
<dbReference type="STRING" id="572547.Amico_0658"/>
<dbReference type="OrthoDB" id="9784332at2"/>
<dbReference type="GO" id="GO:0005524">
    <property type="term" value="F:ATP binding"/>
    <property type="evidence" value="ECO:0007669"/>
    <property type="project" value="UniProtKB-KW"/>
</dbReference>
<organism evidence="10 11">
    <name type="scientific">Aminobacterium colombiense (strain DSM 12261 / ALA-1)</name>
    <dbReference type="NCBI Taxonomy" id="572547"/>
    <lineage>
        <taxon>Bacteria</taxon>
        <taxon>Thermotogati</taxon>
        <taxon>Synergistota</taxon>
        <taxon>Synergistia</taxon>
        <taxon>Synergistales</taxon>
        <taxon>Aminobacteriaceae</taxon>
        <taxon>Aminobacterium</taxon>
    </lineage>
</organism>
<evidence type="ECO:0000259" key="9">
    <source>
        <dbReference type="PROSITE" id="PS50893"/>
    </source>
</evidence>
<dbReference type="KEGG" id="aco:Amico_0658"/>
<name>D5EE11_AMICL</name>
<evidence type="ECO:0000256" key="2">
    <source>
        <dbReference type="ARBA" id="ARBA00005417"/>
    </source>
</evidence>
<dbReference type="eggNOG" id="COG1122">
    <property type="taxonomic scope" value="Bacteria"/>
</dbReference>
<dbReference type="RefSeq" id="WP_013048059.1">
    <property type="nucleotide sequence ID" value="NC_014011.1"/>
</dbReference>
<dbReference type="EMBL" id="CP001997">
    <property type="protein sequence ID" value="ADE56793.1"/>
    <property type="molecule type" value="Genomic_DNA"/>
</dbReference>
<keyword evidence="7" id="KW-1278">Translocase</keyword>
<proteinExistence type="inferred from homology"/>
<evidence type="ECO:0000256" key="1">
    <source>
        <dbReference type="ARBA" id="ARBA00004236"/>
    </source>
</evidence>
<keyword evidence="11" id="KW-1185">Reference proteome</keyword>
<dbReference type="SMART" id="SM00382">
    <property type="entry name" value="AAA"/>
    <property type="match status" value="1"/>
</dbReference>
<reference evidence="10 11" key="1">
    <citation type="journal article" date="2010" name="Stand. Genomic Sci.">
        <title>Complete genome sequence of Aminobacterium colombiense type strain (ALA-1).</title>
        <authorList>
            <person name="Chertkov O."/>
            <person name="Sikorski J."/>
            <person name="Brambilla E."/>
            <person name="Lapidus A."/>
            <person name="Copeland A."/>
            <person name="Glavina Del Rio T."/>
            <person name="Nolan M."/>
            <person name="Lucas S."/>
            <person name="Tice H."/>
            <person name="Cheng J.F."/>
            <person name="Han C."/>
            <person name="Detter J.C."/>
            <person name="Bruce D."/>
            <person name="Tapia R."/>
            <person name="Goodwin L."/>
            <person name="Pitluck S."/>
            <person name="Liolios K."/>
            <person name="Ivanova N."/>
            <person name="Mavromatis K."/>
            <person name="Ovchinnikova G."/>
            <person name="Pati A."/>
            <person name="Chen A."/>
            <person name="Palaniappan K."/>
            <person name="Land M."/>
            <person name="Hauser L."/>
            <person name="Chang Y.J."/>
            <person name="Jeffries C.D."/>
            <person name="Spring S."/>
            <person name="Rohde M."/>
            <person name="Goker M."/>
            <person name="Bristow J."/>
            <person name="Eisen J.A."/>
            <person name="Markowitz V."/>
            <person name="Hugenholtz P."/>
            <person name="Kyrpides N.C."/>
            <person name="Klenk H.P."/>
        </authorList>
    </citation>
    <scope>NUCLEOTIDE SEQUENCE [LARGE SCALE GENOMIC DNA]</scope>
    <source>
        <strain evidence="11">DSM 12261 / ALA-1</strain>
    </source>
</reference>
<sequence length="277" mass="30572">MTPKIVCTLQGVGFSYPEADSSALDQVSFQVREGEWLALLGSNGSGKSTLAKHLNALLLPSQGACFVYGMDTREEKNLWAIRSHVAMVFQNPDNQIVGTVVEDDTAFGPENIGLSPLEIRQRVDWALSVTGLSHKMQNPTYSLSGGEKQRLAVAGALALDPPCLVLDEPTAMLDPQGRRDLLDVLKTLHAQGRTIIYITHRLEETVHCDRALVLKSGKVQWDGTISELFRHTEKLNEWGLECPPFIELWQMLVAERLISEKTPATVDGVQKALCQLL</sequence>
<keyword evidence="5" id="KW-0547">Nucleotide-binding</keyword>
<accession>D5EE11</accession>